<comment type="caution">
    <text evidence="4">The sequence shown here is derived from an EMBL/GenBank/DDBJ whole genome shotgun (WGS) entry which is preliminary data.</text>
</comment>
<reference evidence="4 5" key="1">
    <citation type="submission" date="2018-11" db="EMBL/GenBank/DDBJ databases">
        <authorList>
            <person name="Li F."/>
        </authorList>
    </citation>
    <scope>NUCLEOTIDE SEQUENCE [LARGE SCALE GENOMIC DNA]</scope>
    <source>
        <strain evidence="4 5">Gsoil 818</strain>
    </source>
</reference>
<dbReference type="PRINTS" id="PR00081">
    <property type="entry name" value="GDHRDH"/>
</dbReference>
<dbReference type="OrthoDB" id="517007at2"/>
<proteinExistence type="inferred from homology"/>
<organism evidence="4 5">
    <name type="scientific">Nocardioides pocheonensis</name>
    <dbReference type="NCBI Taxonomy" id="661485"/>
    <lineage>
        <taxon>Bacteria</taxon>
        <taxon>Bacillati</taxon>
        <taxon>Actinomycetota</taxon>
        <taxon>Actinomycetes</taxon>
        <taxon>Propionibacteriales</taxon>
        <taxon>Nocardioidaceae</taxon>
        <taxon>Nocardioides</taxon>
    </lineage>
</organism>
<sequence length="251" mass="26165">MNFSRYTDQVVLVTGGAQGLGRAMAERFASEGALVHVADLNESAAADVVAADATGRLSCSTLDIADPVAARGWIDGIADRHGRLDVMVNCAGIIRDNRIENISVDDWHAVIAVSLSGTFYCTQAAFAHMKERGYGRVLSFSSMSWRGNFGQANYVAAKAGVVGFTRGFALEGARHGVTANAIAPGLIDTPMLASMNGPARDKLIGKVPMRSVGEPADIAAAATFLCSREAGYITGVVLDVDGGIGIGSSIR</sequence>
<dbReference type="SMART" id="SM00822">
    <property type="entry name" value="PKS_KR"/>
    <property type="match status" value="1"/>
</dbReference>
<dbReference type="RefSeq" id="WP_123225051.1">
    <property type="nucleotide sequence ID" value="NZ_RJSF01000047.1"/>
</dbReference>
<dbReference type="Pfam" id="PF13561">
    <property type="entry name" value="adh_short_C2"/>
    <property type="match status" value="1"/>
</dbReference>
<dbReference type="PANTHER" id="PTHR42760:SF40">
    <property type="entry name" value="3-OXOACYL-[ACYL-CARRIER-PROTEIN] REDUCTASE, CHLOROPLASTIC"/>
    <property type="match status" value="1"/>
</dbReference>
<comment type="similarity">
    <text evidence="1">Belongs to the short-chain dehydrogenases/reductases (SDR) family.</text>
</comment>
<dbReference type="EMBL" id="RJSF01000047">
    <property type="protein sequence ID" value="RNM11817.1"/>
    <property type="molecule type" value="Genomic_DNA"/>
</dbReference>
<dbReference type="InterPro" id="IPR057326">
    <property type="entry name" value="KR_dom"/>
</dbReference>
<keyword evidence="2" id="KW-0560">Oxidoreductase</keyword>
<evidence type="ECO:0000256" key="2">
    <source>
        <dbReference type="ARBA" id="ARBA00023002"/>
    </source>
</evidence>
<dbReference type="FunFam" id="3.40.50.720:FF:000173">
    <property type="entry name" value="3-oxoacyl-[acyl-carrier protein] reductase"/>
    <property type="match status" value="1"/>
</dbReference>
<keyword evidence="5" id="KW-1185">Reference proteome</keyword>
<dbReference type="PRINTS" id="PR00080">
    <property type="entry name" value="SDRFAMILY"/>
</dbReference>
<feature type="domain" description="Ketoreductase" evidence="3">
    <location>
        <begin position="9"/>
        <end position="185"/>
    </location>
</feature>
<dbReference type="Gene3D" id="3.40.50.720">
    <property type="entry name" value="NAD(P)-binding Rossmann-like Domain"/>
    <property type="match status" value="1"/>
</dbReference>
<name>A0A3N0GH90_9ACTN</name>
<dbReference type="InterPro" id="IPR020904">
    <property type="entry name" value="Sc_DH/Rdtase_CS"/>
</dbReference>
<dbReference type="AlphaFoldDB" id="A0A3N0GH90"/>
<dbReference type="InterPro" id="IPR036291">
    <property type="entry name" value="NAD(P)-bd_dom_sf"/>
</dbReference>
<evidence type="ECO:0000313" key="5">
    <source>
        <dbReference type="Proteomes" id="UP000279994"/>
    </source>
</evidence>
<dbReference type="GO" id="GO:0016616">
    <property type="term" value="F:oxidoreductase activity, acting on the CH-OH group of donors, NAD or NADP as acceptor"/>
    <property type="evidence" value="ECO:0007669"/>
    <property type="project" value="UniProtKB-ARBA"/>
</dbReference>
<dbReference type="Proteomes" id="UP000279994">
    <property type="component" value="Unassembled WGS sequence"/>
</dbReference>
<dbReference type="InterPro" id="IPR002347">
    <property type="entry name" value="SDR_fam"/>
</dbReference>
<dbReference type="GO" id="GO:0030497">
    <property type="term" value="P:fatty acid elongation"/>
    <property type="evidence" value="ECO:0007669"/>
    <property type="project" value="TreeGrafter"/>
</dbReference>
<dbReference type="PANTHER" id="PTHR42760">
    <property type="entry name" value="SHORT-CHAIN DEHYDROGENASES/REDUCTASES FAMILY MEMBER"/>
    <property type="match status" value="1"/>
</dbReference>
<evidence type="ECO:0000313" key="4">
    <source>
        <dbReference type="EMBL" id="RNM11817.1"/>
    </source>
</evidence>
<evidence type="ECO:0000256" key="1">
    <source>
        <dbReference type="ARBA" id="ARBA00006484"/>
    </source>
</evidence>
<accession>A0A3N0GH90</accession>
<dbReference type="PROSITE" id="PS00061">
    <property type="entry name" value="ADH_SHORT"/>
    <property type="match status" value="1"/>
</dbReference>
<evidence type="ECO:0000259" key="3">
    <source>
        <dbReference type="SMART" id="SM00822"/>
    </source>
</evidence>
<dbReference type="SUPFAM" id="SSF51735">
    <property type="entry name" value="NAD(P)-binding Rossmann-fold domains"/>
    <property type="match status" value="1"/>
</dbReference>
<protein>
    <submittedName>
        <fullName evidence="4">SDR family oxidoreductase</fullName>
    </submittedName>
</protein>
<gene>
    <name evidence="4" type="ORF">EFL26_21970</name>
</gene>